<organism evidence="3 4">
    <name type="scientific">Streptomyces achromogenes</name>
    <dbReference type="NCBI Taxonomy" id="67255"/>
    <lineage>
        <taxon>Bacteria</taxon>
        <taxon>Bacillati</taxon>
        <taxon>Actinomycetota</taxon>
        <taxon>Actinomycetes</taxon>
        <taxon>Kitasatosporales</taxon>
        <taxon>Streptomycetaceae</taxon>
        <taxon>Streptomyces</taxon>
    </lineage>
</organism>
<comment type="caution">
    <text evidence="3">The sequence shown here is derived from an EMBL/GenBank/DDBJ whole genome shotgun (WGS) entry which is preliminary data.</text>
</comment>
<evidence type="ECO:0000256" key="1">
    <source>
        <dbReference type="ARBA" id="ARBA00022801"/>
    </source>
</evidence>
<feature type="region of interest" description="Disordered" evidence="2">
    <location>
        <begin position="60"/>
        <end position="107"/>
    </location>
</feature>
<accession>A0ABU0PV71</accession>
<feature type="compositionally biased region" description="Low complexity" evidence="2">
    <location>
        <begin position="61"/>
        <end position="84"/>
    </location>
</feature>
<feature type="region of interest" description="Disordered" evidence="2">
    <location>
        <begin position="1"/>
        <end position="36"/>
    </location>
</feature>
<evidence type="ECO:0000313" key="4">
    <source>
        <dbReference type="Proteomes" id="UP001243364"/>
    </source>
</evidence>
<name>A0ABU0PV71_STRAH</name>
<dbReference type="InterPro" id="IPR042001">
    <property type="entry name" value="Sortase_F"/>
</dbReference>
<evidence type="ECO:0000256" key="2">
    <source>
        <dbReference type="SAM" id="MobiDB-lite"/>
    </source>
</evidence>
<dbReference type="Gene3D" id="2.40.260.10">
    <property type="entry name" value="Sortase"/>
    <property type="match status" value="1"/>
</dbReference>
<keyword evidence="4" id="KW-1185">Reference proteome</keyword>
<reference evidence="3 4" key="1">
    <citation type="submission" date="2023-07" db="EMBL/GenBank/DDBJ databases">
        <title>Comparative genomics of wheat-associated soil bacteria to identify genetic determinants of phenazine resistance.</title>
        <authorList>
            <person name="Mouncey N."/>
        </authorList>
    </citation>
    <scope>NUCLEOTIDE SEQUENCE [LARGE SCALE GENOMIC DNA]</scope>
    <source>
        <strain evidence="3 4">W4I19-2</strain>
    </source>
</reference>
<dbReference type="Pfam" id="PF04203">
    <property type="entry name" value="Sortase"/>
    <property type="match status" value="1"/>
</dbReference>
<dbReference type="Proteomes" id="UP001243364">
    <property type="component" value="Unassembled WGS sequence"/>
</dbReference>
<sequence length="252" mass="26076">MAVPPSPSSPPPSSSPSSSDAPDASAPSAQSAEGGSRTGVMMLCATVAVFLAISLCGGNEPSSGAGRPPHAPPAASGPATRADAPPAPSSSRARDEEPSGRHLRRSRPVRLLIPKISVDAPFTDLAIGRSGRLDPPPADDVNLVGWHAKGASPGEAGTAIIAGHVDTKTSPAVFAGLSSLTEGDVFQVRRADGSKPSFRVDSVETFEKDDFPDERVYGDTPDAEVRLITCAGEYDRRAKDYTDNLVVFAHLL</sequence>
<dbReference type="RefSeq" id="WP_373430300.1">
    <property type="nucleotide sequence ID" value="NZ_JAUSYA010000001.1"/>
</dbReference>
<dbReference type="CDD" id="cd05829">
    <property type="entry name" value="Sortase_F"/>
    <property type="match status" value="1"/>
</dbReference>
<protein>
    <recommendedName>
        <fullName evidence="5">Class F sortase</fullName>
    </recommendedName>
</protein>
<dbReference type="InterPro" id="IPR023365">
    <property type="entry name" value="Sortase_dom-sf"/>
</dbReference>
<dbReference type="NCBIfam" id="NF033748">
    <property type="entry name" value="class_F_sortase"/>
    <property type="match status" value="1"/>
</dbReference>
<evidence type="ECO:0000313" key="3">
    <source>
        <dbReference type="EMBL" id="MDQ0682294.1"/>
    </source>
</evidence>
<keyword evidence="1" id="KW-0378">Hydrolase</keyword>
<gene>
    <name evidence="3" type="ORF">QFZ56_001257</name>
</gene>
<feature type="compositionally biased region" description="Low complexity" evidence="2">
    <location>
        <begin position="15"/>
        <end position="32"/>
    </location>
</feature>
<proteinExistence type="predicted"/>
<evidence type="ECO:0008006" key="5">
    <source>
        <dbReference type="Google" id="ProtNLM"/>
    </source>
</evidence>
<dbReference type="SUPFAM" id="SSF63817">
    <property type="entry name" value="Sortase"/>
    <property type="match status" value="1"/>
</dbReference>
<dbReference type="InterPro" id="IPR005754">
    <property type="entry name" value="Sortase"/>
</dbReference>
<dbReference type="EMBL" id="JAUSYA010000001">
    <property type="protein sequence ID" value="MDQ0682294.1"/>
    <property type="molecule type" value="Genomic_DNA"/>
</dbReference>
<feature type="compositionally biased region" description="Pro residues" evidence="2">
    <location>
        <begin position="1"/>
        <end position="14"/>
    </location>
</feature>